<comment type="caution">
    <text evidence="1">The sequence shown here is derived from an EMBL/GenBank/DDBJ whole genome shotgun (WGS) entry which is preliminary data.</text>
</comment>
<protein>
    <submittedName>
        <fullName evidence="1">Uncharacterized protein</fullName>
    </submittedName>
</protein>
<proteinExistence type="predicted"/>
<evidence type="ECO:0000313" key="1">
    <source>
        <dbReference type="EMBL" id="MFB9732056.1"/>
    </source>
</evidence>
<keyword evidence="2" id="KW-1185">Reference proteome</keyword>
<dbReference type="EMBL" id="JBHMAX010000016">
    <property type="protein sequence ID" value="MFB9732056.1"/>
    <property type="molecule type" value="Genomic_DNA"/>
</dbReference>
<evidence type="ECO:0000313" key="2">
    <source>
        <dbReference type="Proteomes" id="UP001589613"/>
    </source>
</evidence>
<gene>
    <name evidence="1" type="ORF">ACFFN0_08360</name>
</gene>
<dbReference type="RefSeq" id="WP_141339016.1">
    <property type="nucleotide sequence ID" value="NZ_JBHMAX010000016.1"/>
</dbReference>
<name>A0ABV5V2M8_9MICO</name>
<sequence length="127" mass="13285">MTAGGTADRLEARAAELRAEAVMTMAALAGPTSACSLARDGRSFPSYKLHEGRYAAASGLVRALRRELAGEGRDAAALAALAEARTRWTDEVGRRQDQGKDWLAYATGGSDLCEQLADELAGADGEA</sequence>
<reference evidence="1 2" key="1">
    <citation type="submission" date="2024-09" db="EMBL/GenBank/DDBJ databases">
        <authorList>
            <person name="Sun Q."/>
            <person name="Mori K."/>
        </authorList>
    </citation>
    <scope>NUCLEOTIDE SEQUENCE [LARGE SCALE GENOMIC DNA]</scope>
    <source>
        <strain evidence="1 2">JCM 12763</strain>
    </source>
</reference>
<accession>A0ABV5V2M8</accession>
<dbReference type="Proteomes" id="UP001589613">
    <property type="component" value="Unassembled WGS sequence"/>
</dbReference>
<organism evidence="1 2">
    <name type="scientific">Ornithinimicrobium kibberense</name>
    <dbReference type="NCBI Taxonomy" id="282060"/>
    <lineage>
        <taxon>Bacteria</taxon>
        <taxon>Bacillati</taxon>
        <taxon>Actinomycetota</taxon>
        <taxon>Actinomycetes</taxon>
        <taxon>Micrococcales</taxon>
        <taxon>Ornithinimicrobiaceae</taxon>
        <taxon>Ornithinimicrobium</taxon>
    </lineage>
</organism>